<dbReference type="PANTHER" id="PTHR30308">
    <property type="entry name" value="TMRNA-BINDING COMPONENT OF TRANS-TRANSLATION TAGGING COMPLEX"/>
    <property type="match status" value="1"/>
</dbReference>
<dbReference type="OrthoDB" id="9805462at2"/>
<dbReference type="GO" id="GO:0005829">
    <property type="term" value="C:cytosol"/>
    <property type="evidence" value="ECO:0007669"/>
    <property type="project" value="TreeGrafter"/>
</dbReference>
<dbReference type="NCBIfam" id="NF003843">
    <property type="entry name" value="PRK05422.1"/>
    <property type="match status" value="1"/>
</dbReference>
<name>A0A2T4TVM5_9BACT</name>
<dbReference type="Proteomes" id="UP000241436">
    <property type="component" value="Unassembled WGS sequence"/>
</dbReference>
<accession>A0A2T4TVM5</accession>
<dbReference type="GO" id="GO:0070930">
    <property type="term" value="P:trans-translation-dependent protein tagging"/>
    <property type="evidence" value="ECO:0007669"/>
    <property type="project" value="TreeGrafter"/>
</dbReference>
<reference evidence="4 5" key="1">
    <citation type="submission" date="2017-09" db="EMBL/GenBank/DDBJ databases">
        <title>Bloom of a denitrifying methanotroph, Candidatus Methylomirabilis limnetica, in a deep stratified lake.</title>
        <authorList>
            <person name="Graf J.S."/>
            <person name="Marchant H.K."/>
            <person name="Tienken D."/>
            <person name="Hach P.F."/>
            <person name="Brand A."/>
            <person name="Schubert C.J."/>
            <person name="Kuypers M.M."/>
            <person name="Milucka J."/>
        </authorList>
    </citation>
    <scope>NUCLEOTIDE SEQUENCE [LARGE SCALE GENOMIC DNA]</scope>
    <source>
        <strain evidence="4 5">Zug</strain>
    </source>
</reference>
<reference evidence="5" key="2">
    <citation type="journal article" date="2018" name="Environ. Microbiol.">
        <title>Bloom of a denitrifying methanotroph, 'Candidatus Methylomirabilis limnetica', in a deep stratified lake.</title>
        <authorList>
            <person name="Graf J.S."/>
            <person name="Mayr M.J."/>
            <person name="Marchant H.K."/>
            <person name="Tienken D."/>
            <person name="Hach P.F."/>
            <person name="Brand A."/>
            <person name="Schubert C.J."/>
            <person name="Kuypers M.M."/>
            <person name="Milucka J."/>
        </authorList>
    </citation>
    <scope>NUCLEOTIDE SEQUENCE [LARGE SCALE GENOMIC DNA]</scope>
    <source>
        <strain evidence="5">Zug</strain>
    </source>
</reference>
<dbReference type="EMBL" id="NVQC01000028">
    <property type="protein sequence ID" value="PTL35167.1"/>
    <property type="molecule type" value="Genomic_DNA"/>
</dbReference>
<dbReference type="PANTHER" id="PTHR30308:SF2">
    <property type="entry name" value="SSRA-BINDING PROTEIN"/>
    <property type="match status" value="1"/>
</dbReference>
<evidence type="ECO:0000256" key="2">
    <source>
        <dbReference type="ARBA" id="ARBA00022884"/>
    </source>
</evidence>
<dbReference type="Pfam" id="PF01668">
    <property type="entry name" value="SmpB"/>
    <property type="match status" value="1"/>
</dbReference>
<proteinExistence type="inferred from homology"/>
<evidence type="ECO:0000313" key="5">
    <source>
        <dbReference type="Proteomes" id="UP000241436"/>
    </source>
</evidence>
<dbReference type="InterPro" id="IPR020081">
    <property type="entry name" value="SsrA-bd_prot_CS"/>
</dbReference>
<dbReference type="GO" id="GO:0070929">
    <property type="term" value="P:trans-translation"/>
    <property type="evidence" value="ECO:0007669"/>
    <property type="project" value="UniProtKB-UniRule"/>
</dbReference>
<evidence type="ECO:0000313" key="4">
    <source>
        <dbReference type="EMBL" id="PTL35167.1"/>
    </source>
</evidence>
<keyword evidence="1 3" id="KW-0963">Cytoplasm</keyword>
<dbReference type="HAMAP" id="MF_00023">
    <property type="entry name" value="SmpB"/>
    <property type="match status" value="1"/>
</dbReference>
<comment type="similarity">
    <text evidence="3">Belongs to the SmpB family.</text>
</comment>
<dbReference type="PROSITE" id="PS01317">
    <property type="entry name" value="SSRP"/>
    <property type="match status" value="1"/>
</dbReference>
<dbReference type="NCBIfam" id="TIGR00086">
    <property type="entry name" value="smpB"/>
    <property type="match status" value="1"/>
</dbReference>
<dbReference type="InterPro" id="IPR000037">
    <property type="entry name" value="SsrA-bd_prot"/>
</dbReference>
<gene>
    <name evidence="3" type="primary">smpB</name>
    <name evidence="4" type="ORF">CLG94_10700</name>
</gene>
<sequence length="159" mass="18551">MTSTQERRILCSNRRARYEYQIEEVIEAGIVLTGTEVKSLRDGKADLKDSYAAIDGQEAYLFNCHISPYTAGNRFNPDPNRKRKLLLNRIEIARFVGKVQEKGLTLIPLSFYLTRRKIKLELALARGKKLYDKRETLKQRAMTKEMDQLTRGRADRDRR</sequence>
<dbReference type="GO" id="GO:0003723">
    <property type="term" value="F:RNA binding"/>
    <property type="evidence" value="ECO:0007669"/>
    <property type="project" value="UniProtKB-UniRule"/>
</dbReference>
<protein>
    <recommendedName>
        <fullName evidence="3">SsrA-binding protein</fullName>
    </recommendedName>
    <alternativeName>
        <fullName evidence="3">Small protein B</fullName>
    </alternativeName>
</protein>
<comment type="caution">
    <text evidence="4">The sequence shown here is derived from an EMBL/GenBank/DDBJ whole genome shotgun (WGS) entry which is preliminary data.</text>
</comment>
<keyword evidence="2 3" id="KW-0694">RNA-binding</keyword>
<dbReference type="Gene3D" id="2.40.280.10">
    <property type="match status" value="1"/>
</dbReference>
<comment type="subcellular location">
    <subcellularLocation>
        <location evidence="3">Cytoplasm</location>
    </subcellularLocation>
    <text evidence="3">The tmRNA-SmpB complex associates with stalled 70S ribosomes.</text>
</comment>
<dbReference type="RefSeq" id="WP_107563415.1">
    <property type="nucleotide sequence ID" value="NZ_NVQC01000028.1"/>
</dbReference>
<evidence type="ECO:0000256" key="3">
    <source>
        <dbReference type="HAMAP-Rule" id="MF_00023"/>
    </source>
</evidence>
<comment type="function">
    <text evidence="3">Required for rescue of stalled ribosomes mediated by trans-translation. Binds to transfer-messenger RNA (tmRNA), required for stable association of tmRNA with ribosomes. tmRNA and SmpB together mimic tRNA shape, replacing the anticodon stem-loop with SmpB. tmRNA is encoded by the ssrA gene; the 2 termini fold to resemble tRNA(Ala) and it encodes a 'tag peptide', a short internal open reading frame. During trans-translation Ala-aminoacylated tmRNA acts like a tRNA, entering the A-site of stalled ribosomes, displacing the stalled mRNA. The ribosome then switches to translate the ORF on the tmRNA; the nascent peptide is terminated with the 'tag peptide' encoded by the tmRNA and targeted for degradation. The ribosome is freed to recommence translation, which seems to be the essential function of trans-translation.</text>
</comment>
<keyword evidence="5" id="KW-1185">Reference proteome</keyword>
<dbReference type="CDD" id="cd09294">
    <property type="entry name" value="SmpB"/>
    <property type="match status" value="1"/>
</dbReference>
<dbReference type="AlphaFoldDB" id="A0A2T4TVM5"/>
<dbReference type="InterPro" id="IPR023620">
    <property type="entry name" value="SmpB"/>
</dbReference>
<evidence type="ECO:0000256" key="1">
    <source>
        <dbReference type="ARBA" id="ARBA00022490"/>
    </source>
</evidence>
<organism evidence="4 5">
    <name type="scientific">Candidatus Methylomirabilis limnetica</name>
    <dbReference type="NCBI Taxonomy" id="2033718"/>
    <lineage>
        <taxon>Bacteria</taxon>
        <taxon>Candidatus Methylomirabilota</taxon>
        <taxon>Candidatus Methylomirabilia</taxon>
        <taxon>Candidatus Methylomirabilales</taxon>
        <taxon>Candidatus Methylomirabilaceae</taxon>
        <taxon>Candidatus Methylomirabilis</taxon>
    </lineage>
</organism>
<dbReference type="SUPFAM" id="SSF74982">
    <property type="entry name" value="Small protein B (SmpB)"/>
    <property type="match status" value="1"/>
</dbReference>